<name>A0A1I6EF91_9FIRM</name>
<dbReference type="CDD" id="cd02696">
    <property type="entry name" value="MurNAc-LAA"/>
    <property type="match status" value="1"/>
</dbReference>
<dbReference type="AlphaFoldDB" id="A0A1I6EF91"/>
<dbReference type="PANTHER" id="PTHR30105">
    <property type="entry name" value="UNCHARACTERIZED YIBQ-RELATED"/>
    <property type="match status" value="1"/>
</dbReference>
<dbReference type="OrthoDB" id="9784811at2"/>
<dbReference type="STRING" id="39060.SAMN05660706_1404"/>
<accession>A0A1I6EF91</accession>
<evidence type="ECO:0000313" key="4">
    <source>
        <dbReference type="Proteomes" id="UP000199584"/>
    </source>
</evidence>
<dbReference type="SMART" id="SM00909">
    <property type="entry name" value="Germane"/>
    <property type="match status" value="1"/>
</dbReference>
<dbReference type="EMBL" id="FOYM01000040">
    <property type="protein sequence ID" value="SFR16404.1"/>
    <property type="molecule type" value="Genomic_DNA"/>
</dbReference>
<evidence type="ECO:0000259" key="1">
    <source>
        <dbReference type="SMART" id="SM00646"/>
    </source>
</evidence>
<dbReference type="SUPFAM" id="SSF53187">
    <property type="entry name" value="Zn-dependent exopeptidases"/>
    <property type="match status" value="1"/>
</dbReference>
<keyword evidence="4" id="KW-1185">Reference proteome</keyword>
<dbReference type="InterPro" id="IPR006837">
    <property type="entry name" value="Divergent_DAC"/>
</dbReference>
<dbReference type="SUPFAM" id="SSF88713">
    <property type="entry name" value="Glycoside hydrolase/deacetylase"/>
    <property type="match status" value="1"/>
</dbReference>
<dbReference type="GO" id="GO:0009253">
    <property type="term" value="P:peptidoglycan catabolic process"/>
    <property type="evidence" value="ECO:0007669"/>
    <property type="project" value="InterPro"/>
</dbReference>
<dbReference type="GO" id="GO:0005975">
    <property type="term" value="P:carbohydrate metabolic process"/>
    <property type="evidence" value="ECO:0007669"/>
    <property type="project" value="InterPro"/>
</dbReference>
<dbReference type="Pfam" id="PF10646">
    <property type="entry name" value="Germane"/>
    <property type="match status" value="1"/>
</dbReference>
<proteinExistence type="predicted"/>
<evidence type="ECO:0000259" key="2">
    <source>
        <dbReference type="SMART" id="SM00909"/>
    </source>
</evidence>
<dbReference type="Pfam" id="PF04748">
    <property type="entry name" value="Polysacc_deac_2"/>
    <property type="match status" value="1"/>
</dbReference>
<dbReference type="SMART" id="SM00646">
    <property type="entry name" value="Ami_3"/>
    <property type="match status" value="1"/>
</dbReference>
<dbReference type="InterPro" id="IPR019606">
    <property type="entry name" value="GerMN"/>
</dbReference>
<evidence type="ECO:0000313" key="3">
    <source>
        <dbReference type="EMBL" id="SFR16404.1"/>
    </source>
</evidence>
<reference evidence="4" key="1">
    <citation type="submission" date="2016-10" db="EMBL/GenBank/DDBJ databases">
        <authorList>
            <person name="Varghese N."/>
            <person name="Submissions S."/>
        </authorList>
    </citation>
    <scope>NUCLEOTIDE SEQUENCE [LARGE SCALE GENOMIC DNA]</scope>
    <source>
        <strain evidence="4">DSM 3669</strain>
    </source>
</reference>
<organism evidence="3 4">
    <name type="scientific">Desulfoscipio geothermicus DSM 3669</name>
    <dbReference type="NCBI Taxonomy" id="1121426"/>
    <lineage>
        <taxon>Bacteria</taxon>
        <taxon>Bacillati</taxon>
        <taxon>Bacillota</taxon>
        <taxon>Clostridia</taxon>
        <taxon>Eubacteriales</taxon>
        <taxon>Desulfallaceae</taxon>
        <taxon>Desulfoscipio</taxon>
    </lineage>
</organism>
<gene>
    <name evidence="3" type="ORF">SAMN05660706_1404</name>
</gene>
<dbReference type="CDD" id="cd10936">
    <property type="entry name" value="CE4_DAC2"/>
    <property type="match status" value="1"/>
</dbReference>
<dbReference type="GO" id="GO:0008745">
    <property type="term" value="F:N-acetylmuramoyl-L-alanine amidase activity"/>
    <property type="evidence" value="ECO:0007669"/>
    <property type="project" value="InterPro"/>
</dbReference>
<dbReference type="Gene3D" id="3.40.630.40">
    <property type="entry name" value="Zn-dependent exopeptidases"/>
    <property type="match status" value="1"/>
</dbReference>
<dbReference type="InterPro" id="IPR011330">
    <property type="entry name" value="Glyco_hydro/deAcase_b/a-brl"/>
</dbReference>
<dbReference type="Pfam" id="PF01520">
    <property type="entry name" value="Amidase_3"/>
    <property type="match status" value="1"/>
</dbReference>
<dbReference type="Gene3D" id="3.20.20.370">
    <property type="entry name" value="Glycoside hydrolase/deacetylase"/>
    <property type="match status" value="1"/>
</dbReference>
<dbReference type="PANTHER" id="PTHR30105:SF2">
    <property type="entry name" value="DIVERGENT POLYSACCHARIDE DEACETYLASE SUPERFAMILY"/>
    <property type="match status" value="1"/>
</dbReference>
<dbReference type="InterPro" id="IPR002508">
    <property type="entry name" value="MurNAc-LAA_cat"/>
</dbReference>
<dbReference type="Proteomes" id="UP000199584">
    <property type="component" value="Unassembled WGS sequence"/>
</dbReference>
<feature type="domain" description="MurNAc-LAA" evidence="1">
    <location>
        <begin position="110"/>
        <end position="220"/>
    </location>
</feature>
<feature type="domain" description="GerMN" evidence="2">
    <location>
        <begin position="287"/>
        <end position="376"/>
    </location>
</feature>
<sequence length="627" mass="69837">MYKHKQNLLITLIIFLVLLHILSLHIEEKSLPTLHNIKGKTVVIDPGHGGKDIGCTDDKISEKNITLAVAYELAQLLEMEGANVILTRNGDYQPGQKIFLKRNNDIDERIAKAKENNADIFVSLHVNSSPKGNRAGAVAFYNEDTRLGKLLAQDIQRELRYIPDMVKRTSRPRSYYILNHLEMPAVVVELGYITADTDRQHLSDPMYHKKMARSICKGINSYFNNSHTVDISMNSELPVYERSIVEPVENDKLPNLYFVPKTKTRLFMATEEMTLDDTAQGTVKELARSALEQLVEGPRQIKQLSPCIPEGISFTDLKISGPLATVDLAVTNEEPGFMGSEGEWIAISSIACTLFEFPEIQQVQILVNGKKRKTLAGHMDISKPLTRKKAPLNKIPGGIMEGKKAKVAIVIDDLGQRNPEGLKEMISIDRPMTFAVMPNPEYSSRQAVQAAKRGYEVIVHLPMQPVKGKAKWLGPGAITSNMTAEEIRNQVRRDFAQVPYATGFNNHMGSLITAREELIRPVLEVAREKGFYVLDSRTSNQSKIIPLAQSMGIAYTQRDVFLDDVKSISHMKKQLELLADEALAKGSAVGIGHVGLGGKKMARAIKDIIPVMEAKGIELVYLSELLH</sequence>
<protein>
    <submittedName>
        <fullName evidence="3">N-acetylmuramoyl-L-alanine amidase CwlD</fullName>
    </submittedName>
</protein>